<evidence type="ECO:0000313" key="2">
    <source>
        <dbReference type="EMBL" id="KAK7812616.1"/>
    </source>
</evidence>
<sequence>MSKCTITIHKHIHGMGFRSHAPSPLVEIWRVATREVRMTSVHRYQARQSHTGRRKKECSLPFT</sequence>
<gene>
    <name evidence="2" type="ORF">U0070_021596</name>
</gene>
<dbReference type="InterPro" id="IPR000054">
    <property type="entry name" value="Ribosomal_eL31"/>
</dbReference>
<organism evidence="2 3">
    <name type="scientific">Myodes glareolus</name>
    <name type="common">Bank vole</name>
    <name type="synonym">Clethrionomys glareolus</name>
    <dbReference type="NCBI Taxonomy" id="447135"/>
    <lineage>
        <taxon>Eukaryota</taxon>
        <taxon>Metazoa</taxon>
        <taxon>Chordata</taxon>
        <taxon>Craniata</taxon>
        <taxon>Vertebrata</taxon>
        <taxon>Euteleostomi</taxon>
        <taxon>Mammalia</taxon>
        <taxon>Eutheria</taxon>
        <taxon>Euarchontoglires</taxon>
        <taxon>Glires</taxon>
        <taxon>Rodentia</taxon>
        <taxon>Myomorpha</taxon>
        <taxon>Muroidea</taxon>
        <taxon>Cricetidae</taxon>
        <taxon>Arvicolinae</taxon>
        <taxon>Myodes</taxon>
    </lineage>
</organism>
<feature type="non-terminal residue" evidence="2">
    <location>
        <position position="63"/>
    </location>
</feature>
<proteinExistence type="predicted"/>
<dbReference type="GO" id="GO:0006412">
    <property type="term" value="P:translation"/>
    <property type="evidence" value="ECO:0007669"/>
    <property type="project" value="InterPro"/>
</dbReference>
<reference evidence="2 3" key="1">
    <citation type="journal article" date="2023" name="bioRxiv">
        <title>Conserved and derived expression patterns and positive selection on dental genes reveal complex evolutionary context of ever-growing rodent molars.</title>
        <authorList>
            <person name="Calamari Z.T."/>
            <person name="Song A."/>
            <person name="Cohen E."/>
            <person name="Akter M."/>
            <person name="Roy R.D."/>
            <person name="Hallikas O."/>
            <person name="Christensen M.M."/>
            <person name="Li P."/>
            <person name="Marangoni P."/>
            <person name="Jernvall J."/>
            <person name="Klein O.D."/>
        </authorList>
    </citation>
    <scope>NUCLEOTIDE SEQUENCE [LARGE SCALE GENOMIC DNA]</scope>
    <source>
        <strain evidence="2">V071</strain>
    </source>
</reference>
<comment type="caution">
    <text evidence="2">The sequence shown here is derived from an EMBL/GenBank/DDBJ whole genome shotgun (WGS) entry which is preliminary data.</text>
</comment>
<dbReference type="EMBL" id="JBBHLL010000149">
    <property type="protein sequence ID" value="KAK7812616.1"/>
    <property type="molecule type" value="Genomic_DNA"/>
</dbReference>
<dbReference type="Proteomes" id="UP001488838">
    <property type="component" value="Unassembled WGS sequence"/>
</dbReference>
<name>A0AAW0IE24_MYOGA</name>
<accession>A0AAW0IE24</accession>
<dbReference type="GO" id="GO:0003735">
    <property type="term" value="F:structural constituent of ribosome"/>
    <property type="evidence" value="ECO:0007669"/>
    <property type="project" value="InterPro"/>
</dbReference>
<evidence type="ECO:0000313" key="3">
    <source>
        <dbReference type="Proteomes" id="UP001488838"/>
    </source>
</evidence>
<evidence type="ECO:0000256" key="1">
    <source>
        <dbReference type="SAM" id="MobiDB-lite"/>
    </source>
</evidence>
<dbReference type="AlphaFoldDB" id="A0AAW0IE24"/>
<keyword evidence="3" id="KW-1185">Reference proteome</keyword>
<feature type="region of interest" description="Disordered" evidence="1">
    <location>
        <begin position="43"/>
        <end position="63"/>
    </location>
</feature>
<dbReference type="GO" id="GO:0005840">
    <property type="term" value="C:ribosome"/>
    <property type="evidence" value="ECO:0007669"/>
    <property type="project" value="InterPro"/>
</dbReference>
<protein>
    <submittedName>
        <fullName evidence="2">Uncharacterized protein</fullName>
    </submittedName>
</protein>
<dbReference type="Pfam" id="PF01198">
    <property type="entry name" value="Ribosomal_L31e"/>
    <property type="match status" value="1"/>
</dbReference>